<gene>
    <name evidence="3" type="ORF">Q3V37_13485</name>
</gene>
<dbReference type="PRINTS" id="PR00364">
    <property type="entry name" value="DISEASERSIST"/>
</dbReference>
<accession>A0AAJ6HXN1</accession>
<dbReference type="GO" id="GO:0003677">
    <property type="term" value="F:DNA binding"/>
    <property type="evidence" value="ECO:0007669"/>
    <property type="project" value="InterPro"/>
</dbReference>
<dbReference type="PANTHER" id="PTHR47691">
    <property type="entry name" value="REGULATOR-RELATED"/>
    <property type="match status" value="1"/>
</dbReference>
<dbReference type="EMBL" id="CP130472">
    <property type="protein sequence ID" value="WLS48147.1"/>
    <property type="molecule type" value="Genomic_DNA"/>
</dbReference>
<organism evidence="3 4">
    <name type="scientific">Micromonospora profundi</name>
    <dbReference type="NCBI Taxonomy" id="1420889"/>
    <lineage>
        <taxon>Bacteria</taxon>
        <taxon>Bacillati</taxon>
        <taxon>Actinomycetota</taxon>
        <taxon>Actinomycetes</taxon>
        <taxon>Micromonosporales</taxon>
        <taxon>Micromonosporaceae</taxon>
        <taxon>Micromonospora</taxon>
    </lineage>
</organism>
<dbReference type="InterPro" id="IPR011990">
    <property type="entry name" value="TPR-like_helical_dom_sf"/>
</dbReference>
<dbReference type="SUPFAM" id="SSF47413">
    <property type="entry name" value="lambda repressor-like DNA-binding domains"/>
    <property type="match status" value="1"/>
</dbReference>
<dbReference type="Pfam" id="PF01381">
    <property type="entry name" value="HTH_3"/>
    <property type="match status" value="1"/>
</dbReference>
<dbReference type="Gene3D" id="1.25.40.10">
    <property type="entry name" value="Tetratricopeptide repeat domain"/>
    <property type="match status" value="1"/>
</dbReference>
<dbReference type="Gene3D" id="3.40.50.300">
    <property type="entry name" value="P-loop containing nucleotide triphosphate hydrolases"/>
    <property type="match status" value="1"/>
</dbReference>
<dbReference type="CDD" id="cd00093">
    <property type="entry name" value="HTH_XRE"/>
    <property type="match status" value="1"/>
</dbReference>
<proteinExistence type="predicted"/>
<evidence type="ECO:0000256" key="1">
    <source>
        <dbReference type="SAM" id="MobiDB-lite"/>
    </source>
</evidence>
<keyword evidence="4" id="KW-1185">Reference proteome</keyword>
<evidence type="ECO:0000259" key="2">
    <source>
        <dbReference type="PROSITE" id="PS50943"/>
    </source>
</evidence>
<dbReference type="Pfam" id="PF13424">
    <property type="entry name" value="TPR_12"/>
    <property type="match status" value="1"/>
</dbReference>
<dbReference type="InterPro" id="IPR019734">
    <property type="entry name" value="TPR_rpt"/>
</dbReference>
<dbReference type="GO" id="GO:0043531">
    <property type="term" value="F:ADP binding"/>
    <property type="evidence" value="ECO:0007669"/>
    <property type="project" value="InterPro"/>
</dbReference>
<dbReference type="InterPro" id="IPR027417">
    <property type="entry name" value="P-loop_NTPase"/>
</dbReference>
<dbReference type="KEGG" id="mprn:Q3V37_13485"/>
<name>A0AAJ6HXN1_9ACTN</name>
<evidence type="ECO:0000313" key="3">
    <source>
        <dbReference type="EMBL" id="WLS48147.1"/>
    </source>
</evidence>
<evidence type="ECO:0000313" key="4">
    <source>
        <dbReference type="Proteomes" id="UP001235874"/>
    </source>
</evidence>
<sequence>MNLCRGEGIIEAIHRPLTGHDRTGDHIEPASRSAAADLLRRWRHRALLTQEDLAELTGLGVRTIRRLESGAEQRPRVDSLRLIADALRLTEPDRAQLIGTWGAATSPPAVVPRQLPPAVSGFCGRAAYLATLDGVGKQPEPLAVITGPAGVGKTSLAAHWAHRAASNYPDGQLYADLCGFHPHAQPAEPAAVVRRFLDALGVHHSRIPAELVAQTALFRSITAGRRMLILLDNAAAAEQVRPLLPASGTTMVVITSRSQLTGLVAAEGAHHLALDLLTPQEARSLLQRRLGADRIEAEPAAAAEIVERCGRLPLALAVAAARAVSEHGSTLSDVAQDLSDSARRLDVLDTGDSATDVRAVLSWSYHRISSPAADVFRLLGTHPAPQIGLPAAAHLAGLAVEAARRILLELKRAHLVTALSSDRYTLHDLLHLYAADLARTHDDERTRAEAMGRVIDYYLSHAMAADRALYPARDRPPATYDVPAGPPWHAEDALAWFIREHQALDALLRSAAEQGRHREACQLAWAISCYLEQRGHLKELIDGQSLALDAARHLDDDHLQAVFIRHLGRAYVLLDDRERAIALLAEAAELAHRSGDGVLAANSILPTARLVSKTDLPQAIALCRTAISRFEQEGHEVGRASALNSIGWYLTLLGRPAEAIVYCEEALVVLERHGYRNLLASTLNSLARAHLDLGNHLLAAQLYERALGLVREVGDRYMFAEILMHAGDAHLAAGDTSQAERAWRDAMHVFTELDHPDALDARNRLADLPGESRSRTTGLAEPPPGPH</sequence>
<dbReference type="SMART" id="SM00028">
    <property type="entry name" value="TPR"/>
    <property type="match status" value="4"/>
</dbReference>
<dbReference type="Proteomes" id="UP001235874">
    <property type="component" value="Chromosome"/>
</dbReference>
<dbReference type="AlphaFoldDB" id="A0AAJ6HXN1"/>
<protein>
    <submittedName>
        <fullName evidence="3">Tetratricopeptide repeat protein</fullName>
    </submittedName>
</protein>
<dbReference type="Gene3D" id="1.10.260.40">
    <property type="entry name" value="lambda repressor-like DNA-binding domains"/>
    <property type="match status" value="1"/>
</dbReference>
<dbReference type="InterPro" id="IPR010982">
    <property type="entry name" value="Lambda_DNA-bd_dom_sf"/>
</dbReference>
<dbReference type="InterPro" id="IPR001387">
    <property type="entry name" value="Cro/C1-type_HTH"/>
</dbReference>
<feature type="compositionally biased region" description="Basic and acidic residues" evidence="1">
    <location>
        <begin position="765"/>
        <end position="774"/>
    </location>
</feature>
<reference evidence="3 4" key="1">
    <citation type="submission" date="2023-07" db="EMBL/GenBank/DDBJ databases">
        <title>Micromonospora profundi TRM 95458 converts glycerol to a new osmotic compound.</title>
        <authorList>
            <person name="Lu D."/>
        </authorList>
    </citation>
    <scope>NUCLEOTIDE SEQUENCE [LARGE SCALE GENOMIC DNA]</scope>
    <source>
        <strain evidence="3 4">TRM95458</strain>
    </source>
</reference>
<dbReference type="SUPFAM" id="SSF52540">
    <property type="entry name" value="P-loop containing nucleoside triphosphate hydrolases"/>
    <property type="match status" value="1"/>
</dbReference>
<dbReference type="SUPFAM" id="SSF48452">
    <property type="entry name" value="TPR-like"/>
    <property type="match status" value="1"/>
</dbReference>
<dbReference type="PANTHER" id="PTHR47691:SF3">
    <property type="entry name" value="HTH-TYPE TRANSCRIPTIONAL REGULATOR RV0890C-RELATED"/>
    <property type="match status" value="1"/>
</dbReference>
<dbReference type="PROSITE" id="PS50943">
    <property type="entry name" value="HTH_CROC1"/>
    <property type="match status" value="1"/>
</dbReference>
<feature type="region of interest" description="Disordered" evidence="1">
    <location>
        <begin position="765"/>
        <end position="787"/>
    </location>
</feature>
<dbReference type="RefSeq" id="WP_306273630.1">
    <property type="nucleotide sequence ID" value="NZ_CP130472.1"/>
</dbReference>
<feature type="domain" description="HTH cro/C1-type" evidence="2">
    <location>
        <begin position="39"/>
        <end position="94"/>
    </location>
</feature>
<dbReference type="SMART" id="SM00530">
    <property type="entry name" value="HTH_XRE"/>
    <property type="match status" value="1"/>
</dbReference>